<keyword evidence="4 13" id="KW-0521">NADP</keyword>
<gene>
    <name evidence="13" type="primary">dapB</name>
    <name evidence="16" type="ORF">DRZ78_01590</name>
</gene>
<dbReference type="PANTHER" id="PTHR20836:SF0">
    <property type="entry name" value="4-HYDROXY-TETRAHYDRODIPICOLINATE REDUCTASE 1, CHLOROPLASTIC-RELATED"/>
    <property type="match status" value="1"/>
</dbReference>
<dbReference type="GO" id="GO:0016726">
    <property type="term" value="F:oxidoreductase activity, acting on CH or CH2 groups, NAD or NADP as acceptor"/>
    <property type="evidence" value="ECO:0007669"/>
    <property type="project" value="UniProtKB-UniRule"/>
</dbReference>
<dbReference type="Pfam" id="PF05173">
    <property type="entry name" value="DapB_C"/>
    <property type="match status" value="1"/>
</dbReference>
<protein>
    <recommendedName>
        <fullName evidence="10 13">4-hydroxy-tetrahydrodipicolinate reductase</fullName>
        <shortName evidence="13">HTPA reductase</shortName>
        <ecNumber evidence="10 13">1.17.1.8</ecNumber>
    </recommendedName>
</protein>
<keyword evidence="2 13" id="KW-0963">Cytoplasm</keyword>
<dbReference type="InterPro" id="IPR023940">
    <property type="entry name" value="DHDPR_bac"/>
</dbReference>
<feature type="domain" description="Dihydrodipicolinate reductase C-terminal" evidence="15">
    <location>
        <begin position="120"/>
        <end position="256"/>
    </location>
</feature>
<dbReference type="FunFam" id="3.30.360.10:FF:000004">
    <property type="entry name" value="4-hydroxy-tetrahydrodipicolinate reductase"/>
    <property type="match status" value="1"/>
</dbReference>
<keyword evidence="7 13" id="KW-0520">NAD</keyword>
<dbReference type="Pfam" id="PF01113">
    <property type="entry name" value="DapB_N"/>
    <property type="match status" value="1"/>
</dbReference>
<dbReference type="InterPro" id="IPR036291">
    <property type="entry name" value="NAD(P)-bd_dom_sf"/>
</dbReference>
<dbReference type="InterPro" id="IPR000846">
    <property type="entry name" value="DapB_N"/>
</dbReference>
<dbReference type="PROSITE" id="PS01298">
    <property type="entry name" value="DAPB"/>
    <property type="match status" value="1"/>
</dbReference>
<dbReference type="EMBL" id="QMPY01000041">
    <property type="protein sequence ID" value="RLE08170.1"/>
    <property type="molecule type" value="Genomic_DNA"/>
</dbReference>
<feature type="binding site" evidence="13">
    <location>
        <position position="148"/>
    </location>
    <ligand>
        <name>(S)-2,3,4,5-tetrahydrodipicolinate</name>
        <dbReference type="ChEBI" id="CHEBI:16845"/>
    </ligand>
</feature>
<dbReference type="HAMAP" id="MF_00102">
    <property type="entry name" value="DapB"/>
    <property type="match status" value="1"/>
</dbReference>
<comment type="pathway">
    <text evidence="9 13">Amino-acid biosynthesis; L-lysine biosynthesis via DAP pathway; (S)-tetrahydrodipicolinate from L-aspartate: step 4/4.</text>
</comment>
<proteinExistence type="inferred from homology"/>
<evidence type="ECO:0000256" key="9">
    <source>
        <dbReference type="ARBA" id="ARBA00037922"/>
    </source>
</evidence>
<evidence type="ECO:0000256" key="12">
    <source>
        <dbReference type="ARBA" id="ARBA00049396"/>
    </source>
</evidence>
<dbReference type="GO" id="GO:0008839">
    <property type="term" value="F:4-hydroxy-tetrahydrodipicolinate reductase"/>
    <property type="evidence" value="ECO:0007669"/>
    <property type="project" value="UniProtKB-UniRule"/>
</dbReference>
<evidence type="ECO:0000259" key="14">
    <source>
        <dbReference type="Pfam" id="PF01113"/>
    </source>
</evidence>
<evidence type="ECO:0000256" key="8">
    <source>
        <dbReference type="ARBA" id="ARBA00023154"/>
    </source>
</evidence>
<dbReference type="NCBIfam" id="TIGR00036">
    <property type="entry name" value="dapB"/>
    <property type="match status" value="1"/>
</dbReference>
<comment type="caution">
    <text evidence="16">The sequence shown here is derived from an EMBL/GenBank/DDBJ whole genome shotgun (WGS) entry which is preliminary data.</text>
</comment>
<dbReference type="InterPro" id="IPR022663">
    <property type="entry name" value="DapB_C"/>
</dbReference>
<keyword evidence="5 13" id="KW-0220">Diaminopimelate biosynthesis</keyword>
<dbReference type="GO" id="GO:0050661">
    <property type="term" value="F:NADP binding"/>
    <property type="evidence" value="ECO:0007669"/>
    <property type="project" value="UniProtKB-UniRule"/>
</dbReference>
<feature type="active site" description="Proton donor/acceptor" evidence="13">
    <location>
        <position position="147"/>
    </location>
</feature>
<organism evidence="16 17">
    <name type="scientific">Aerophobetes bacterium</name>
    <dbReference type="NCBI Taxonomy" id="2030807"/>
    <lineage>
        <taxon>Bacteria</taxon>
        <taxon>Candidatus Aerophobota</taxon>
    </lineage>
</organism>
<feature type="active site" description="Proton donor" evidence="13">
    <location>
        <position position="151"/>
    </location>
</feature>
<dbReference type="PANTHER" id="PTHR20836">
    <property type="entry name" value="DIHYDRODIPICOLINATE REDUCTASE"/>
    <property type="match status" value="1"/>
</dbReference>
<evidence type="ECO:0000256" key="13">
    <source>
        <dbReference type="HAMAP-Rule" id="MF_00102"/>
    </source>
</evidence>
<feature type="binding site" evidence="13">
    <location>
        <position position="34"/>
    </location>
    <ligand>
        <name>NAD(+)</name>
        <dbReference type="ChEBI" id="CHEBI:57540"/>
    </ligand>
</feature>
<evidence type="ECO:0000256" key="6">
    <source>
        <dbReference type="ARBA" id="ARBA00023002"/>
    </source>
</evidence>
<comment type="catalytic activity">
    <reaction evidence="12 13">
        <text>(S)-2,3,4,5-tetrahydrodipicolinate + NAD(+) + H2O = (2S,4S)-4-hydroxy-2,3,4,5-tetrahydrodipicolinate + NADH + H(+)</text>
        <dbReference type="Rhea" id="RHEA:35323"/>
        <dbReference type="ChEBI" id="CHEBI:15377"/>
        <dbReference type="ChEBI" id="CHEBI:15378"/>
        <dbReference type="ChEBI" id="CHEBI:16845"/>
        <dbReference type="ChEBI" id="CHEBI:57540"/>
        <dbReference type="ChEBI" id="CHEBI:57945"/>
        <dbReference type="ChEBI" id="CHEBI:67139"/>
        <dbReference type="EC" id="1.17.1.8"/>
    </reaction>
</comment>
<dbReference type="GO" id="GO:0005737">
    <property type="term" value="C:cytoplasm"/>
    <property type="evidence" value="ECO:0007669"/>
    <property type="project" value="UniProtKB-SubCell"/>
</dbReference>
<evidence type="ECO:0000256" key="2">
    <source>
        <dbReference type="ARBA" id="ARBA00022490"/>
    </source>
</evidence>
<dbReference type="AlphaFoldDB" id="A0A662D4R6"/>
<accession>A0A662D4R6</accession>
<keyword evidence="3 13" id="KW-0028">Amino-acid biosynthesis</keyword>
<evidence type="ECO:0000256" key="7">
    <source>
        <dbReference type="ARBA" id="ARBA00023027"/>
    </source>
</evidence>
<comment type="subcellular location">
    <subcellularLocation>
        <location evidence="13">Cytoplasm</location>
    </subcellularLocation>
</comment>
<dbReference type="PIRSF" id="PIRSF000161">
    <property type="entry name" value="DHPR"/>
    <property type="match status" value="1"/>
</dbReference>
<evidence type="ECO:0000256" key="3">
    <source>
        <dbReference type="ARBA" id="ARBA00022605"/>
    </source>
</evidence>
<reference evidence="16 17" key="1">
    <citation type="submission" date="2018-06" db="EMBL/GenBank/DDBJ databases">
        <title>Extensive metabolic versatility and redundancy in microbially diverse, dynamic hydrothermal sediments.</title>
        <authorList>
            <person name="Dombrowski N."/>
            <person name="Teske A."/>
            <person name="Baker B.J."/>
        </authorList>
    </citation>
    <scope>NUCLEOTIDE SEQUENCE [LARGE SCALE GENOMIC DNA]</scope>
    <source>
        <strain evidence="16">B7_G13</strain>
    </source>
</reference>
<dbReference type="Proteomes" id="UP000277457">
    <property type="component" value="Unassembled WGS sequence"/>
</dbReference>
<comment type="function">
    <text evidence="13">Catalyzes the conversion of 4-hydroxy-tetrahydrodipicolinate (HTPA) to tetrahydrodipicolinate.</text>
</comment>
<evidence type="ECO:0000256" key="1">
    <source>
        <dbReference type="ARBA" id="ARBA00006642"/>
    </source>
</evidence>
<evidence type="ECO:0000313" key="17">
    <source>
        <dbReference type="Proteomes" id="UP000277457"/>
    </source>
</evidence>
<evidence type="ECO:0000256" key="4">
    <source>
        <dbReference type="ARBA" id="ARBA00022857"/>
    </source>
</evidence>
<keyword evidence="8 13" id="KW-0457">Lysine biosynthesis</keyword>
<evidence type="ECO:0000256" key="5">
    <source>
        <dbReference type="ARBA" id="ARBA00022915"/>
    </source>
</evidence>
<comment type="catalytic activity">
    <reaction evidence="11 13">
        <text>(S)-2,3,4,5-tetrahydrodipicolinate + NADP(+) + H2O = (2S,4S)-4-hydroxy-2,3,4,5-tetrahydrodipicolinate + NADPH + H(+)</text>
        <dbReference type="Rhea" id="RHEA:35331"/>
        <dbReference type="ChEBI" id="CHEBI:15377"/>
        <dbReference type="ChEBI" id="CHEBI:15378"/>
        <dbReference type="ChEBI" id="CHEBI:16845"/>
        <dbReference type="ChEBI" id="CHEBI:57783"/>
        <dbReference type="ChEBI" id="CHEBI:58349"/>
        <dbReference type="ChEBI" id="CHEBI:67139"/>
        <dbReference type="EC" id="1.17.1.8"/>
    </reaction>
</comment>
<comment type="caution">
    <text evidence="13">Was originally thought to be a dihydrodipicolinate reductase (DHDPR), catalyzing the conversion of dihydrodipicolinate to tetrahydrodipicolinate. However, it was shown in E.coli that the substrate of the enzymatic reaction is not dihydrodipicolinate (DHDP) but in fact (2S,4S)-4-hydroxy-2,3,4,5-tetrahydrodipicolinic acid (HTPA), the product released by the DapA-catalyzed reaction.</text>
</comment>
<dbReference type="SUPFAM" id="SSF51735">
    <property type="entry name" value="NAD(P)-binding Rossmann-fold domains"/>
    <property type="match status" value="1"/>
</dbReference>
<comment type="caution">
    <text evidence="13">Lacks conserved residue(s) required for the propagation of feature annotation.</text>
</comment>
<feature type="binding site" evidence="13">
    <location>
        <begin position="114"/>
        <end position="117"/>
    </location>
    <ligand>
        <name>NAD(+)</name>
        <dbReference type="ChEBI" id="CHEBI:57540"/>
    </ligand>
</feature>
<sequence length="262" mass="28489">MIKVIVCGACGRMGREVIAKVRQTKEMELIGAIEAPAHPLIGKDIEGVEIREGLEEVVQPGAVIIEFTTPSATLAHLETAKREKIPMVIGTTGFKEGEYARIKEASRNIPILISPNMSIGINLLFKVVEKITKAIGKDFDKEIIEMHHRNKKDAPSGTARRIAQIIAKAEGEDLSRVGVYGRKGLGKGRSKKEIGIHAIRGGSVVGEHTVLFAGEGERLEITHRAESRQIFAQGAILGAKFISKQKKGLYDLQDALGIKTNV</sequence>
<dbReference type="EC" id="1.17.1.8" evidence="10 13"/>
<name>A0A662D4R6_UNCAE</name>
<feature type="binding site" evidence="13">
    <location>
        <begin position="157"/>
        <end position="158"/>
    </location>
    <ligand>
        <name>(S)-2,3,4,5-tetrahydrodipicolinate</name>
        <dbReference type="ChEBI" id="CHEBI:16845"/>
    </ligand>
</feature>
<evidence type="ECO:0000256" key="11">
    <source>
        <dbReference type="ARBA" id="ARBA00049080"/>
    </source>
</evidence>
<dbReference type="InterPro" id="IPR022664">
    <property type="entry name" value="DapB_N_CS"/>
</dbReference>
<keyword evidence="6 13" id="KW-0560">Oxidoreductase</keyword>
<dbReference type="Gene3D" id="3.30.360.10">
    <property type="entry name" value="Dihydrodipicolinate Reductase, domain 2"/>
    <property type="match status" value="1"/>
</dbReference>
<dbReference type="CDD" id="cd02274">
    <property type="entry name" value="DHDPR_N"/>
    <property type="match status" value="1"/>
</dbReference>
<dbReference type="GO" id="GO:0019877">
    <property type="term" value="P:diaminopimelate biosynthetic process"/>
    <property type="evidence" value="ECO:0007669"/>
    <property type="project" value="UniProtKB-UniRule"/>
</dbReference>
<comment type="similarity">
    <text evidence="1 13">Belongs to the DapB family.</text>
</comment>
<feature type="domain" description="Dihydrodipicolinate reductase N-terminal" evidence="14">
    <location>
        <begin position="2"/>
        <end position="117"/>
    </location>
</feature>
<evidence type="ECO:0000256" key="10">
    <source>
        <dbReference type="ARBA" id="ARBA00038983"/>
    </source>
</evidence>
<dbReference type="Gene3D" id="3.40.50.720">
    <property type="entry name" value="NAD(P)-binding Rossmann-like Domain"/>
    <property type="match status" value="1"/>
</dbReference>
<comment type="subunit">
    <text evidence="13">Homotetramer.</text>
</comment>
<feature type="binding site" evidence="13">
    <location>
        <begin position="8"/>
        <end position="13"/>
    </location>
    <ligand>
        <name>NAD(+)</name>
        <dbReference type="ChEBI" id="CHEBI:57540"/>
    </ligand>
</feature>
<dbReference type="GO" id="GO:0051287">
    <property type="term" value="F:NAD binding"/>
    <property type="evidence" value="ECO:0007669"/>
    <property type="project" value="UniProtKB-UniRule"/>
</dbReference>
<evidence type="ECO:0000259" key="15">
    <source>
        <dbReference type="Pfam" id="PF05173"/>
    </source>
</evidence>
<evidence type="ECO:0000313" key="16">
    <source>
        <dbReference type="EMBL" id="RLE08170.1"/>
    </source>
</evidence>
<dbReference type="SUPFAM" id="SSF55347">
    <property type="entry name" value="Glyceraldehyde-3-phosphate dehydrogenase-like, C-terminal domain"/>
    <property type="match status" value="1"/>
</dbReference>
<feature type="binding site" evidence="13">
    <location>
        <begin position="90"/>
        <end position="92"/>
    </location>
    <ligand>
        <name>NAD(+)</name>
        <dbReference type="ChEBI" id="CHEBI:57540"/>
    </ligand>
</feature>
<dbReference type="GO" id="GO:0009089">
    <property type="term" value="P:lysine biosynthetic process via diaminopimelate"/>
    <property type="evidence" value="ECO:0007669"/>
    <property type="project" value="UniProtKB-UniRule"/>
</dbReference>
<dbReference type="UniPathway" id="UPA00034">
    <property type="reaction ID" value="UER00018"/>
</dbReference>